<accession>A0A7I9Z1S6</accession>
<dbReference type="AlphaFoldDB" id="A0A7I9Z1S6"/>
<sequence>MIVGFAIATMVESTMIMKKPIIIAQSGFQGFCECGELRVMKSQRWAAGAGPEPARRSPPGVRGAAVVIHPTSFRSRRCRYAAAGPSGRRA</sequence>
<gene>
    <name evidence="1" type="ORF">MTIM_07730</name>
</gene>
<organism evidence="1 2">
    <name type="scientific">Mycobacterium timonense</name>
    <dbReference type="NCBI Taxonomy" id="701043"/>
    <lineage>
        <taxon>Bacteria</taxon>
        <taxon>Bacillati</taxon>
        <taxon>Actinomycetota</taxon>
        <taxon>Actinomycetes</taxon>
        <taxon>Mycobacteriales</taxon>
        <taxon>Mycobacteriaceae</taxon>
        <taxon>Mycobacterium</taxon>
        <taxon>Mycobacterium avium complex (MAC)</taxon>
    </lineage>
</organism>
<dbReference type="Proteomes" id="UP000465301">
    <property type="component" value="Unassembled WGS sequence"/>
</dbReference>
<comment type="caution">
    <text evidence="1">The sequence shown here is derived from an EMBL/GenBank/DDBJ whole genome shotgun (WGS) entry which is preliminary data.</text>
</comment>
<evidence type="ECO:0000313" key="2">
    <source>
        <dbReference type="Proteomes" id="UP000465301"/>
    </source>
</evidence>
<dbReference type="EMBL" id="BLLA01000001">
    <property type="protein sequence ID" value="GFG94894.1"/>
    <property type="molecule type" value="Genomic_DNA"/>
</dbReference>
<name>A0A7I9Z1S6_9MYCO</name>
<evidence type="ECO:0000313" key="1">
    <source>
        <dbReference type="EMBL" id="GFG94894.1"/>
    </source>
</evidence>
<protein>
    <submittedName>
        <fullName evidence="1">Uncharacterized protein</fullName>
    </submittedName>
</protein>
<keyword evidence="2" id="KW-1185">Reference proteome</keyword>
<reference evidence="1 2" key="1">
    <citation type="journal article" date="2019" name="Emerg. Microbes Infect.">
        <title>Comprehensive subspecies identification of 175 nontuberculous mycobacteria species based on 7547 genomic profiles.</title>
        <authorList>
            <person name="Matsumoto Y."/>
            <person name="Kinjo T."/>
            <person name="Motooka D."/>
            <person name="Nabeya D."/>
            <person name="Jung N."/>
            <person name="Uechi K."/>
            <person name="Horii T."/>
            <person name="Iida T."/>
            <person name="Fujita J."/>
            <person name="Nakamura S."/>
        </authorList>
    </citation>
    <scope>NUCLEOTIDE SEQUENCE [LARGE SCALE GENOMIC DNA]</scope>
    <source>
        <strain evidence="1 2">JCM 30726</strain>
    </source>
</reference>
<proteinExistence type="predicted"/>